<sequence>MKVNGIELGDLDGLAHDAETVEFPPQVHGRTVHIDADFLAYQVTAEKVDGTDDKTYEDMQHNAEVAVETLRGLAAAQHVHLHVTPSTSNKGGRYDLALLKEYQGNRIEKPKPRYLGIMREWLVKRYPGTLHQFCEADDGMASAQYAAIDRGDRNLSVIASKDKDLRMVPGLQLDWDTGQLRDTSDDFGYVELVERTTTSGTVKQLKGFGHKFFWAQMLIGDTADNISGLPAIPGYVMNFIKPTQAVTKAKAVLEDEHATDAKKEKAQKVIDERKDGLCGPATAILILDLIENAAVAFATIKGLYKRYGETTGFVHHKTGDPVPWGKAFASEGQLLWMRKHSTDPNCVLNYWRRCATQ</sequence>
<comment type="caution">
    <text evidence="1">The sequence shown here is derived from an EMBL/GenBank/DDBJ whole genome shotgun (WGS) entry which is preliminary data.</text>
</comment>
<dbReference type="InterPro" id="IPR029060">
    <property type="entry name" value="PIN-like_dom_sf"/>
</dbReference>
<dbReference type="Proteomes" id="UP000052023">
    <property type="component" value="Unassembled WGS sequence"/>
</dbReference>
<evidence type="ECO:0008006" key="3">
    <source>
        <dbReference type="Google" id="ProtNLM"/>
    </source>
</evidence>
<accession>A0A0R3MPZ4</accession>
<reference evidence="1 2" key="1">
    <citation type="submission" date="2014-03" db="EMBL/GenBank/DDBJ databases">
        <title>Bradyrhizobium valentinum sp. nov., isolated from effective nodules of Lupinus mariae-josephae, a lupine endemic of basic-lime soils in Eastern Spain.</title>
        <authorList>
            <person name="Duran D."/>
            <person name="Rey L."/>
            <person name="Navarro A."/>
            <person name="Busquets A."/>
            <person name="Imperial J."/>
            <person name="Ruiz-Argueso T."/>
        </authorList>
    </citation>
    <scope>NUCLEOTIDE SEQUENCE [LARGE SCALE GENOMIC DNA]</scope>
    <source>
        <strain evidence="1 2">Ro19</strain>
    </source>
</reference>
<dbReference type="OrthoDB" id="8481371at2"/>
<dbReference type="Gene3D" id="3.40.50.1010">
    <property type="entry name" value="5'-nuclease"/>
    <property type="match status" value="1"/>
</dbReference>
<dbReference type="AlphaFoldDB" id="A0A0R3MPZ4"/>
<name>A0A0R3MPZ4_9BRAD</name>
<proteinExistence type="predicted"/>
<keyword evidence="2" id="KW-1185">Reference proteome</keyword>
<dbReference type="EMBL" id="LLYA01000167">
    <property type="protein sequence ID" value="KRR22169.1"/>
    <property type="molecule type" value="Genomic_DNA"/>
</dbReference>
<organism evidence="1 2">
    <name type="scientific">Bradyrhizobium retamae</name>
    <dbReference type="NCBI Taxonomy" id="1300035"/>
    <lineage>
        <taxon>Bacteria</taxon>
        <taxon>Pseudomonadati</taxon>
        <taxon>Pseudomonadota</taxon>
        <taxon>Alphaproteobacteria</taxon>
        <taxon>Hyphomicrobiales</taxon>
        <taxon>Nitrobacteraceae</taxon>
        <taxon>Bradyrhizobium</taxon>
    </lineage>
</organism>
<dbReference type="SUPFAM" id="SSF88723">
    <property type="entry name" value="PIN domain-like"/>
    <property type="match status" value="1"/>
</dbReference>
<gene>
    <name evidence="1" type="ORF">CQ13_30020</name>
</gene>
<protein>
    <recommendedName>
        <fullName evidence="3">5'-3' exonuclease domain-containing protein</fullName>
    </recommendedName>
</protein>
<dbReference type="RefSeq" id="WP_057845406.1">
    <property type="nucleotide sequence ID" value="NZ_LLYA01000167.1"/>
</dbReference>
<evidence type="ECO:0000313" key="2">
    <source>
        <dbReference type="Proteomes" id="UP000052023"/>
    </source>
</evidence>
<evidence type="ECO:0000313" key="1">
    <source>
        <dbReference type="EMBL" id="KRR22169.1"/>
    </source>
</evidence>